<feature type="region of interest" description="Disordered" evidence="1">
    <location>
        <begin position="29"/>
        <end position="65"/>
    </location>
</feature>
<evidence type="ECO:0000313" key="3">
    <source>
        <dbReference type="Proteomes" id="UP000278823"/>
    </source>
</evidence>
<evidence type="ECO:0000256" key="1">
    <source>
        <dbReference type="SAM" id="MobiDB-lite"/>
    </source>
</evidence>
<comment type="caution">
    <text evidence="2">The sequence shown here is derived from an EMBL/GenBank/DDBJ whole genome shotgun (WGS) entry which is preliminary data.</text>
</comment>
<dbReference type="Proteomes" id="UP000278823">
    <property type="component" value="Unassembled WGS sequence"/>
</dbReference>
<reference evidence="3" key="1">
    <citation type="submission" date="2018-11" db="EMBL/GenBank/DDBJ databases">
        <title>Rhizobium chutanense sp. nov., isolated from root nodules of Phaseolus vulgaris in China.</title>
        <authorList>
            <person name="Huo Y."/>
        </authorList>
    </citation>
    <scope>NUCLEOTIDE SEQUENCE [LARGE SCALE GENOMIC DNA]</scope>
    <source>
        <strain evidence="3">CCBAU 65647</strain>
    </source>
</reference>
<proteinExistence type="predicted"/>
<protein>
    <submittedName>
        <fullName evidence="2">Uncharacterized protein</fullName>
    </submittedName>
</protein>
<dbReference type="EMBL" id="RJTH01000014">
    <property type="protein sequence ID" value="RUM20664.1"/>
    <property type="molecule type" value="Genomic_DNA"/>
</dbReference>
<dbReference type="OrthoDB" id="8372059at2"/>
<gene>
    <name evidence="2" type="ORF">EFQ99_28980</name>
</gene>
<evidence type="ECO:0000313" key="2">
    <source>
        <dbReference type="EMBL" id="RUM20664.1"/>
    </source>
</evidence>
<feature type="compositionally biased region" description="Acidic residues" evidence="1">
    <location>
        <begin position="56"/>
        <end position="65"/>
    </location>
</feature>
<dbReference type="AlphaFoldDB" id="A0A3S0QRC2"/>
<sequence>MAIIELWVSGDIEAGEMRDRFNALLTRRSRSKRGLGPSPEFSSEMSQAAFVQVDDGPADEVPDRP</sequence>
<organism evidence="2 3">
    <name type="scientific">Rhizobium vallis</name>
    <dbReference type="NCBI Taxonomy" id="634290"/>
    <lineage>
        <taxon>Bacteria</taxon>
        <taxon>Pseudomonadati</taxon>
        <taxon>Pseudomonadota</taxon>
        <taxon>Alphaproteobacteria</taxon>
        <taxon>Hyphomicrobiales</taxon>
        <taxon>Rhizobiaceae</taxon>
        <taxon>Rhizobium/Agrobacterium group</taxon>
        <taxon>Rhizobium</taxon>
    </lineage>
</organism>
<keyword evidence="3" id="KW-1185">Reference proteome</keyword>
<name>A0A3S0QRC2_9HYPH</name>
<accession>A0A3S0QRC2</accession>